<reference evidence="1 2" key="1">
    <citation type="journal article" date="2019" name="Genome Biol. Evol.">
        <title>Insights into the evolution of the New World diploid cottons (Gossypium, subgenus Houzingenia) based on genome sequencing.</title>
        <authorList>
            <person name="Grover C.E."/>
            <person name="Arick M.A. 2nd"/>
            <person name="Thrash A."/>
            <person name="Conover J.L."/>
            <person name="Sanders W.S."/>
            <person name="Peterson D.G."/>
            <person name="Frelichowski J.E."/>
            <person name="Scheffler J.A."/>
            <person name="Scheffler B.E."/>
            <person name="Wendel J.F."/>
        </authorList>
    </citation>
    <scope>NUCLEOTIDE SEQUENCE [LARGE SCALE GENOMIC DNA]</scope>
    <source>
        <strain evidence="1">27</strain>
        <tissue evidence="1">Leaf</tissue>
    </source>
</reference>
<dbReference type="Proteomes" id="UP000593561">
    <property type="component" value="Unassembled WGS sequence"/>
</dbReference>
<organism evidence="1 2">
    <name type="scientific">Gossypium davidsonii</name>
    <name type="common">Davidson's cotton</name>
    <name type="synonym">Gossypium klotzschianum subsp. davidsonii</name>
    <dbReference type="NCBI Taxonomy" id="34287"/>
    <lineage>
        <taxon>Eukaryota</taxon>
        <taxon>Viridiplantae</taxon>
        <taxon>Streptophyta</taxon>
        <taxon>Embryophyta</taxon>
        <taxon>Tracheophyta</taxon>
        <taxon>Spermatophyta</taxon>
        <taxon>Magnoliopsida</taxon>
        <taxon>eudicotyledons</taxon>
        <taxon>Gunneridae</taxon>
        <taxon>Pentapetalae</taxon>
        <taxon>rosids</taxon>
        <taxon>malvids</taxon>
        <taxon>Malvales</taxon>
        <taxon>Malvaceae</taxon>
        <taxon>Malvoideae</taxon>
        <taxon>Gossypium</taxon>
    </lineage>
</organism>
<evidence type="ECO:0000313" key="2">
    <source>
        <dbReference type="Proteomes" id="UP000593561"/>
    </source>
</evidence>
<accession>A0A7J8SK00</accession>
<comment type="caution">
    <text evidence="1">The sequence shown here is derived from an EMBL/GenBank/DDBJ whole genome shotgun (WGS) entry which is preliminary data.</text>
</comment>
<evidence type="ECO:0000313" key="1">
    <source>
        <dbReference type="EMBL" id="MBA0625832.1"/>
    </source>
</evidence>
<dbReference type="AlphaFoldDB" id="A0A7J8SK00"/>
<gene>
    <name evidence="1" type="ORF">Godav_003588</name>
</gene>
<sequence>MSMSMPILVPNAEHENCNLLLMHNETNTSSNASNLSGPRCLIASSPIKNSLYNPLFEGIGLLVDPHLRMFATM</sequence>
<name>A0A7J8SK00_GOSDV</name>
<proteinExistence type="predicted"/>
<protein>
    <submittedName>
        <fullName evidence="1">Uncharacterized protein</fullName>
    </submittedName>
</protein>
<dbReference type="EMBL" id="JABFAC010000010">
    <property type="protein sequence ID" value="MBA0625832.1"/>
    <property type="molecule type" value="Genomic_DNA"/>
</dbReference>
<keyword evidence="2" id="KW-1185">Reference proteome</keyword>